<name>X6MD55_RETFI</name>
<evidence type="ECO:0000313" key="2">
    <source>
        <dbReference type="Proteomes" id="UP000023152"/>
    </source>
</evidence>
<dbReference type="OrthoDB" id="2370833at2759"/>
<dbReference type="PANTHER" id="PTHR22605">
    <property type="entry name" value="RZ-TYPE DOMAIN-CONTAINING PROTEIN"/>
    <property type="match status" value="1"/>
</dbReference>
<organism evidence="1 2">
    <name type="scientific">Reticulomyxa filosa</name>
    <dbReference type="NCBI Taxonomy" id="46433"/>
    <lineage>
        <taxon>Eukaryota</taxon>
        <taxon>Sar</taxon>
        <taxon>Rhizaria</taxon>
        <taxon>Retaria</taxon>
        <taxon>Foraminifera</taxon>
        <taxon>Monothalamids</taxon>
        <taxon>Reticulomyxidae</taxon>
        <taxon>Reticulomyxa</taxon>
    </lineage>
</organism>
<evidence type="ECO:0008006" key="3">
    <source>
        <dbReference type="Google" id="ProtNLM"/>
    </source>
</evidence>
<sequence>FCSTLLERRDEQIATIMDLCRLHIKKKKNKRYVNHKCKKGETVKIPSNEVILEEKKKRIEVLCRAVGVPKAKKSTIINKLCNEEFKHYVLTYDNILKMTAILFSIRSNLPTVLMGETGCGKTALIKYLACATDTELESDVNTNVIRKKFGFSLDEFNTSPDIGWFNELICNRSLDEIKIPEEIKILAACNPYRERKLSAQDKVWSEKDSLAKYVYRVLPLCETVKKHTFGKLKRSLQTEFDDEAPFIVEQICKSQEFVRVKLQDVAIVSLRDVDRCLKIFVWLVNTYFANTLNIRQCLVISMGICYYYRLNPKKKKGENT</sequence>
<dbReference type="GO" id="GO:0004842">
    <property type="term" value="F:ubiquitin-protein transferase activity"/>
    <property type="evidence" value="ECO:0007669"/>
    <property type="project" value="InterPro"/>
</dbReference>
<dbReference type="SUPFAM" id="SSF52540">
    <property type="entry name" value="P-loop containing nucleoside triphosphate hydrolases"/>
    <property type="match status" value="1"/>
</dbReference>
<dbReference type="Gene3D" id="3.40.50.300">
    <property type="entry name" value="P-loop containing nucleotide triphosphate hydrolases"/>
    <property type="match status" value="1"/>
</dbReference>
<feature type="non-terminal residue" evidence="1">
    <location>
        <position position="1"/>
    </location>
</feature>
<evidence type="ECO:0000313" key="1">
    <source>
        <dbReference type="EMBL" id="ETO11933.1"/>
    </source>
</evidence>
<dbReference type="GO" id="GO:0016887">
    <property type="term" value="F:ATP hydrolysis activity"/>
    <property type="evidence" value="ECO:0007669"/>
    <property type="project" value="InterPro"/>
</dbReference>
<dbReference type="AlphaFoldDB" id="X6MD55"/>
<proteinExistence type="predicted"/>
<dbReference type="InterPro" id="IPR031248">
    <property type="entry name" value="RNF213"/>
</dbReference>
<gene>
    <name evidence="1" type="ORF">RFI_25444</name>
</gene>
<keyword evidence="2" id="KW-1185">Reference proteome</keyword>
<dbReference type="PANTHER" id="PTHR22605:SF1">
    <property type="entry name" value="RZ-TYPE DOMAIN-CONTAINING PROTEIN"/>
    <property type="match status" value="1"/>
</dbReference>
<reference evidence="1 2" key="1">
    <citation type="journal article" date="2013" name="Curr. Biol.">
        <title>The Genome of the Foraminiferan Reticulomyxa filosa.</title>
        <authorList>
            <person name="Glockner G."/>
            <person name="Hulsmann N."/>
            <person name="Schleicher M."/>
            <person name="Noegel A.A."/>
            <person name="Eichinger L."/>
            <person name="Gallinger C."/>
            <person name="Pawlowski J."/>
            <person name="Sierra R."/>
            <person name="Euteneuer U."/>
            <person name="Pillet L."/>
            <person name="Moustafa A."/>
            <person name="Platzer M."/>
            <person name="Groth M."/>
            <person name="Szafranski K."/>
            <person name="Schliwa M."/>
        </authorList>
    </citation>
    <scope>NUCLEOTIDE SEQUENCE [LARGE SCALE GENOMIC DNA]</scope>
</reference>
<protein>
    <recommendedName>
        <fullName evidence="3">ATPase dynein-related AAA domain-containing protein</fullName>
    </recommendedName>
</protein>
<dbReference type="EMBL" id="ASPP01021881">
    <property type="protein sequence ID" value="ETO11933.1"/>
    <property type="molecule type" value="Genomic_DNA"/>
</dbReference>
<accession>X6MD55</accession>
<dbReference type="InterPro" id="IPR027417">
    <property type="entry name" value="P-loop_NTPase"/>
</dbReference>
<comment type="caution">
    <text evidence="1">The sequence shown here is derived from an EMBL/GenBank/DDBJ whole genome shotgun (WGS) entry which is preliminary data.</text>
</comment>
<dbReference type="Proteomes" id="UP000023152">
    <property type="component" value="Unassembled WGS sequence"/>
</dbReference>